<evidence type="ECO:0000313" key="2">
    <source>
        <dbReference type="EMBL" id="PKU31959.1"/>
    </source>
</evidence>
<dbReference type="AlphaFoldDB" id="A0A2I0TDV9"/>
<sequence>MWVGVFRTREVIFTQAVKEKISQLKTTLVEQELKEQFPTASTSSLLQPGFVQELRVPHQKRAGTPGHQEAAGRDKRNLDKVMLHHRLVRGTQEQEVGVSPSTSPYKGEEGGTIESRGLANEQQVLLLPQPTNSE</sequence>
<protein>
    <submittedName>
        <fullName evidence="2">Uncharacterized protein</fullName>
    </submittedName>
</protein>
<evidence type="ECO:0000313" key="3">
    <source>
        <dbReference type="Proteomes" id="UP000233556"/>
    </source>
</evidence>
<organism evidence="2 3">
    <name type="scientific">Limosa lapponica baueri</name>
    <dbReference type="NCBI Taxonomy" id="1758121"/>
    <lineage>
        <taxon>Eukaryota</taxon>
        <taxon>Metazoa</taxon>
        <taxon>Chordata</taxon>
        <taxon>Craniata</taxon>
        <taxon>Vertebrata</taxon>
        <taxon>Euteleostomi</taxon>
        <taxon>Archelosauria</taxon>
        <taxon>Archosauria</taxon>
        <taxon>Dinosauria</taxon>
        <taxon>Saurischia</taxon>
        <taxon>Theropoda</taxon>
        <taxon>Coelurosauria</taxon>
        <taxon>Aves</taxon>
        <taxon>Neognathae</taxon>
        <taxon>Neoaves</taxon>
        <taxon>Charadriiformes</taxon>
        <taxon>Scolopacidae</taxon>
        <taxon>Limosa</taxon>
    </lineage>
</organism>
<dbReference type="EMBL" id="KZ512023">
    <property type="protein sequence ID" value="PKU31959.1"/>
    <property type="molecule type" value="Genomic_DNA"/>
</dbReference>
<evidence type="ECO:0000256" key="1">
    <source>
        <dbReference type="SAM" id="MobiDB-lite"/>
    </source>
</evidence>
<reference evidence="3" key="2">
    <citation type="submission" date="2017-12" db="EMBL/GenBank/DDBJ databases">
        <title>Genome sequence of the Bar-tailed Godwit (Limosa lapponica baueri).</title>
        <authorList>
            <person name="Lima N.C.B."/>
            <person name="Parody-Merino A.M."/>
            <person name="Battley P.F."/>
            <person name="Fidler A.E."/>
            <person name="Prosdocimi F."/>
        </authorList>
    </citation>
    <scope>NUCLEOTIDE SEQUENCE [LARGE SCALE GENOMIC DNA]</scope>
</reference>
<accession>A0A2I0TDV9</accession>
<name>A0A2I0TDV9_LIMLA</name>
<reference evidence="3" key="1">
    <citation type="submission" date="2017-11" db="EMBL/GenBank/DDBJ databases">
        <authorList>
            <person name="Lima N.C."/>
            <person name="Parody-Merino A.M."/>
            <person name="Battley P.F."/>
            <person name="Fidler A.E."/>
            <person name="Prosdocimi F."/>
        </authorList>
    </citation>
    <scope>NUCLEOTIDE SEQUENCE [LARGE SCALE GENOMIC DNA]</scope>
</reference>
<proteinExistence type="predicted"/>
<dbReference type="Proteomes" id="UP000233556">
    <property type="component" value="Unassembled WGS sequence"/>
</dbReference>
<gene>
    <name evidence="2" type="ORF">llap_17737</name>
</gene>
<feature type="compositionally biased region" description="Polar residues" evidence="1">
    <location>
        <begin position="91"/>
        <end position="104"/>
    </location>
</feature>
<feature type="region of interest" description="Disordered" evidence="1">
    <location>
        <begin position="89"/>
        <end position="134"/>
    </location>
</feature>
<keyword evidence="3" id="KW-1185">Reference proteome</keyword>